<evidence type="ECO:0000313" key="1">
    <source>
        <dbReference type="Proteomes" id="UP000887565"/>
    </source>
</evidence>
<dbReference type="WBParaSite" id="nRc.2.0.1.t43229-RA">
    <property type="protein sequence ID" value="nRc.2.0.1.t43229-RA"/>
    <property type="gene ID" value="nRc.2.0.1.g43229"/>
</dbReference>
<reference evidence="2" key="1">
    <citation type="submission" date="2022-11" db="UniProtKB">
        <authorList>
            <consortium name="WormBaseParasite"/>
        </authorList>
    </citation>
    <scope>IDENTIFICATION</scope>
</reference>
<dbReference type="Proteomes" id="UP000887565">
    <property type="component" value="Unplaced"/>
</dbReference>
<proteinExistence type="predicted"/>
<sequence length="248" mass="29671">MEPELVADLARRFREMFEDKYTDQQWKGAYDVEEMTDNIKALYFMMCGEAIATYKLSEKQAPGTFYCPPHFSNSDIEPQPVPRGWYPWVERKVKVQKKGKSTDDEEEEPSNNWDFEDILVAGQFGQLIEPKQVEMKQGRWPKGVLQFTNNIRDQVSHLRDHYHGKINRQIVPILKELYEKNINPIVYFLWPHSAQEWRAWVPGFTSGMWSFVWRNEHERIEFMKWIGQDLLNNKISDQMEQMLERYPK</sequence>
<dbReference type="AlphaFoldDB" id="A0A915KXN0"/>
<keyword evidence="1" id="KW-1185">Reference proteome</keyword>
<organism evidence="1 2">
    <name type="scientific">Romanomermis culicivorax</name>
    <name type="common">Nematode worm</name>
    <dbReference type="NCBI Taxonomy" id="13658"/>
    <lineage>
        <taxon>Eukaryota</taxon>
        <taxon>Metazoa</taxon>
        <taxon>Ecdysozoa</taxon>
        <taxon>Nematoda</taxon>
        <taxon>Enoplea</taxon>
        <taxon>Dorylaimia</taxon>
        <taxon>Mermithida</taxon>
        <taxon>Mermithoidea</taxon>
        <taxon>Mermithidae</taxon>
        <taxon>Romanomermis</taxon>
    </lineage>
</organism>
<protein>
    <submittedName>
        <fullName evidence="2">Uncharacterized protein</fullName>
    </submittedName>
</protein>
<accession>A0A915KXN0</accession>
<evidence type="ECO:0000313" key="2">
    <source>
        <dbReference type="WBParaSite" id="nRc.2.0.1.t43229-RA"/>
    </source>
</evidence>
<name>A0A915KXN0_ROMCU</name>